<dbReference type="SUPFAM" id="SSF54631">
    <property type="entry name" value="CBS-domain pair"/>
    <property type="match status" value="1"/>
</dbReference>
<dbReference type="InterPro" id="IPR046342">
    <property type="entry name" value="CBS_dom_sf"/>
</dbReference>
<evidence type="ECO:0000256" key="1">
    <source>
        <dbReference type="ARBA" id="ARBA00023122"/>
    </source>
</evidence>
<dbReference type="Pfam" id="PF00571">
    <property type="entry name" value="CBS"/>
    <property type="match status" value="2"/>
</dbReference>
<dbReference type="PANTHER" id="PTHR43080:SF30">
    <property type="entry name" value="CYCLIC DI-AMP RECEPTOR B"/>
    <property type="match status" value="1"/>
</dbReference>
<dbReference type="InterPro" id="IPR000644">
    <property type="entry name" value="CBS_dom"/>
</dbReference>
<name>A0ABS2DGS3_9BACI</name>
<evidence type="ECO:0000256" key="2">
    <source>
        <dbReference type="PROSITE-ProRule" id="PRU00703"/>
    </source>
</evidence>
<dbReference type="Gene3D" id="3.10.580.10">
    <property type="entry name" value="CBS-domain"/>
    <property type="match status" value="1"/>
</dbReference>
<dbReference type="InterPro" id="IPR048125">
    <property type="entry name" value="CBS_CbpB"/>
</dbReference>
<evidence type="ECO:0000313" key="4">
    <source>
        <dbReference type="EMBL" id="MBM6617622.1"/>
    </source>
</evidence>
<dbReference type="NCBIfam" id="NF041630">
    <property type="entry name" value="CBS_CbpB"/>
    <property type="match status" value="1"/>
</dbReference>
<evidence type="ECO:0000259" key="3">
    <source>
        <dbReference type="PROSITE" id="PS51371"/>
    </source>
</evidence>
<protein>
    <submittedName>
        <fullName evidence="4">CBS domain-containing protein</fullName>
    </submittedName>
</protein>
<sequence length="147" mass="16530">MISLQSGEFVETTIKDLIISAEKVAHVQVGNSLEHALLLLIKSGYSAIPVLDPTYKLQGLISTALILDKTLGLERIEFERLETMKVEDVMNIDIPRLNIHDSFSKGLQMVIDHPFVCVENDDGTLEGILTRRVILKQLNQHIKKLNK</sequence>
<dbReference type="PANTHER" id="PTHR43080">
    <property type="entry name" value="CBS DOMAIN-CONTAINING PROTEIN CBSX3, MITOCHONDRIAL"/>
    <property type="match status" value="1"/>
</dbReference>
<dbReference type="RefSeq" id="WP_204202999.1">
    <property type="nucleotide sequence ID" value="NZ_JAFELM010000024.1"/>
</dbReference>
<keyword evidence="5" id="KW-1185">Reference proteome</keyword>
<gene>
    <name evidence="4" type="ORF">JR050_08005</name>
</gene>
<dbReference type="PROSITE" id="PS51371">
    <property type="entry name" value="CBS"/>
    <property type="match status" value="1"/>
</dbReference>
<dbReference type="Proteomes" id="UP001518925">
    <property type="component" value="Unassembled WGS sequence"/>
</dbReference>
<dbReference type="InterPro" id="IPR051257">
    <property type="entry name" value="Diverse_CBS-Domain"/>
</dbReference>
<reference evidence="4 5" key="1">
    <citation type="submission" date="2021-02" db="EMBL/GenBank/DDBJ databases">
        <title>Bacillus sp. RD4P76, an endophyte from a halophyte.</title>
        <authorList>
            <person name="Sun J.-Q."/>
        </authorList>
    </citation>
    <scope>NUCLEOTIDE SEQUENCE [LARGE SCALE GENOMIC DNA]</scope>
    <source>
        <strain evidence="4 5">RD4P76</strain>
    </source>
</reference>
<evidence type="ECO:0000313" key="5">
    <source>
        <dbReference type="Proteomes" id="UP001518925"/>
    </source>
</evidence>
<dbReference type="EMBL" id="JAFELM010000024">
    <property type="protein sequence ID" value="MBM6617622.1"/>
    <property type="molecule type" value="Genomic_DNA"/>
</dbReference>
<feature type="domain" description="CBS" evidence="3">
    <location>
        <begin position="18"/>
        <end position="78"/>
    </location>
</feature>
<comment type="caution">
    <text evidence="4">The sequence shown here is derived from an EMBL/GenBank/DDBJ whole genome shotgun (WGS) entry which is preliminary data.</text>
</comment>
<organism evidence="4 5">
    <name type="scientific">Bacillus suaedaesalsae</name>
    <dbReference type="NCBI Taxonomy" id="2810349"/>
    <lineage>
        <taxon>Bacteria</taxon>
        <taxon>Bacillati</taxon>
        <taxon>Bacillota</taxon>
        <taxon>Bacilli</taxon>
        <taxon>Bacillales</taxon>
        <taxon>Bacillaceae</taxon>
        <taxon>Bacillus</taxon>
    </lineage>
</organism>
<proteinExistence type="predicted"/>
<dbReference type="CDD" id="cd04643">
    <property type="entry name" value="CBS_pair_bac"/>
    <property type="match status" value="1"/>
</dbReference>
<accession>A0ABS2DGS3</accession>
<keyword evidence="1 2" id="KW-0129">CBS domain</keyword>